<dbReference type="OrthoDB" id="6119954at2759"/>
<dbReference type="AlphaFoldDB" id="A0A9W8EC85"/>
<dbReference type="Proteomes" id="UP001151582">
    <property type="component" value="Unassembled WGS sequence"/>
</dbReference>
<comment type="caution">
    <text evidence="2">The sequence shown here is derived from an EMBL/GenBank/DDBJ whole genome shotgun (WGS) entry which is preliminary data.</text>
</comment>
<proteinExistence type="predicted"/>
<reference evidence="2" key="1">
    <citation type="submission" date="2022-07" db="EMBL/GenBank/DDBJ databases">
        <title>Phylogenomic reconstructions and comparative analyses of Kickxellomycotina fungi.</title>
        <authorList>
            <person name="Reynolds N.K."/>
            <person name="Stajich J.E."/>
            <person name="Barry K."/>
            <person name="Grigoriev I.V."/>
            <person name="Crous P."/>
            <person name="Smith M.E."/>
        </authorList>
    </citation>
    <scope>NUCLEOTIDE SEQUENCE</scope>
    <source>
        <strain evidence="2">RSA 567</strain>
    </source>
</reference>
<evidence type="ECO:0000313" key="3">
    <source>
        <dbReference type="Proteomes" id="UP001151582"/>
    </source>
</evidence>
<dbReference type="Gene3D" id="3.40.630.10">
    <property type="entry name" value="Zn peptidases"/>
    <property type="match status" value="1"/>
</dbReference>
<accession>A0A9W8EC85</accession>
<name>A0A9W8EC85_9FUNG</name>
<dbReference type="InterPro" id="IPR052030">
    <property type="entry name" value="Peptidase_M20/M20A_hydrolases"/>
</dbReference>
<dbReference type="InterPro" id="IPR011650">
    <property type="entry name" value="Peptidase_M20_dimer"/>
</dbReference>
<dbReference type="PANTHER" id="PTHR30575">
    <property type="entry name" value="PEPTIDASE M20"/>
    <property type="match status" value="1"/>
</dbReference>
<dbReference type="SUPFAM" id="SSF55031">
    <property type="entry name" value="Bacterial exopeptidase dimerisation domain"/>
    <property type="match status" value="1"/>
</dbReference>
<evidence type="ECO:0000313" key="2">
    <source>
        <dbReference type="EMBL" id="KAJ1975215.1"/>
    </source>
</evidence>
<dbReference type="Pfam" id="PF07687">
    <property type="entry name" value="M20_dimer"/>
    <property type="match status" value="1"/>
</dbReference>
<dbReference type="EMBL" id="JANBQB010000554">
    <property type="protein sequence ID" value="KAJ1975215.1"/>
    <property type="molecule type" value="Genomic_DNA"/>
</dbReference>
<keyword evidence="3" id="KW-1185">Reference proteome</keyword>
<sequence length="291" mass="32512">MFVPATKKVMEKYHIEGLVQVLGSPDEERMGGKIELIEAGYVKYPDVCLMTHPGNQENAFMRTLALQAVSVHYYGKATHAAISPWEGINALDAVVQSYQAIAMHRNQMSPSTQIHGIITDGGQVTNVIPKHASAHYFMRSESKAALKELQQKVTSIFEGVAQTTGCQVRLTWDPMYAEMKVNNLLAGQYQRYMERLYRHTFPNVETQRERATGSTDMGNVSQVKPSIHTSYGIGVESRCNLHTDAFRQACQTSVAHEQTWKSATGLALVALKVLDDEEFCDQVSQEFHGQQ</sequence>
<dbReference type="InterPro" id="IPR036264">
    <property type="entry name" value="Bact_exopeptidase_dim_dom"/>
</dbReference>
<dbReference type="GO" id="GO:0016805">
    <property type="term" value="F:dipeptidase activity"/>
    <property type="evidence" value="ECO:0007669"/>
    <property type="project" value="TreeGrafter"/>
</dbReference>
<dbReference type="PANTHER" id="PTHR30575:SF0">
    <property type="entry name" value="XAA-ARG DIPEPTIDASE"/>
    <property type="match status" value="1"/>
</dbReference>
<dbReference type="SUPFAM" id="SSF53187">
    <property type="entry name" value="Zn-dependent exopeptidases"/>
    <property type="match status" value="1"/>
</dbReference>
<organism evidence="2 3">
    <name type="scientific">Dimargaris verticillata</name>
    <dbReference type="NCBI Taxonomy" id="2761393"/>
    <lineage>
        <taxon>Eukaryota</taxon>
        <taxon>Fungi</taxon>
        <taxon>Fungi incertae sedis</taxon>
        <taxon>Zoopagomycota</taxon>
        <taxon>Kickxellomycotina</taxon>
        <taxon>Dimargaritomycetes</taxon>
        <taxon>Dimargaritales</taxon>
        <taxon>Dimargaritaceae</taxon>
        <taxon>Dimargaris</taxon>
    </lineage>
</organism>
<dbReference type="Gene3D" id="3.30.70.360">
    <property type="match status" value="1"/>
</dbReference>
<protein>
    <recommendedName>
        <fullName evidence="1">Peptidase M20 dimerisation domain-containing protein</fullName>
    </recommendedName>
</protein>
<evidence type="ECO:0000259" key="1">
    <source>
        <dbReference type="Pfam" id="PF07687"/>
    </source>
</evidence>
<gene>
    <name evidence="2" type="ORF">H4R34_004420</name>
</gene>
<feature type="domain" description="Peptidase M20 dimerisation" evidence="1">
    <location>
        <begin position="70"/>
        <end position="159"/>
    </location>
</feature>